<dbReference type="Proteomes" id="UP000575985">
    <property type="component" value="Unassembled WGS sequence"/>
</dbReference>
<evidence type="ECO:0000313" key="4">
    <source>
        <dbReference type="EMBL" id="NYI97953.1"/>
    </source>
</evidence>
<evidence type="ECO:0000256" key="1">
    <source>
        <dbReference type="ARBA" id="ARBA00023015"/>
    </source>
</evidence>
<dbReference type="Pfam" id="PF13490">
    <property type="entry name" value="zf-HC2"/>
    <property type="match status" value="1"/>
</dbReference>
<keyword evidence="2" id="KW-0804">Transcription</keyword>
<gene>
    <name evidence="4" type="ORF">HNR12_004230</name>
</gene>
<keyword evidence="1" id="KW-0805">Transcription regulation</keyword>
<dbReference type="EMBL" id="JACCFO010000001">
    <property type="protein sequence ID" value="NYI97953.1"/>
    <property type="molecule type" value="Genomic_DNA"/>
</dbReference>
<proteinExistence type="predicted"/>
<organism evidence="4 5">
    <name type="scientific">Streptomonospora nanhaiensis</name>
    <dbReference type="NCBI Taxonomy" id="1323731"/>
    <lineage>
        <taxon>Bacteria</taxon>
        <taxon>Bacillati</taxon>
        <taxon>Actinomycetota</taxon>
        <taxon>Actinomycetes</taxon>
        <taxon>Streptosporangiales</taxon>
        <taxon>Nocardiopsidaceae</taxon>
        <taxon>Streptomonospora</taxon>
    </lineage>
</organism>
<protein>
    <submittedName>
        <fullName evidence="4">Mycothiol system anti-sigma-R factor</fullName>
    </submittedName>
</protein>
<accession>A0A853BS33</accession>
<dbReference type="InterPro" id="IPR041916">
    <property type="entry name" value="Anti_sigma_zinc_sf"/>
</dbReference>
<sequence>MLAKVYAYIDGELDDHNYADIREHLDECSPCLAEYGLEEVVKKLVAKHCGSDPVPTDLRSKVLHRLEAARADLQVREGVD</sequence>
<name>A0A853BS33_9ACTN</name>
<evidence type="ECO:0000256" key="2">
    <source>
        <dbReference type="ARBA" id="ARBA00023163"/>
    </source>
</evidence>
<comment type="caution">
    <text evidence="4">The sequence shown here is derived from an EMBL/GenBank/DDBJ whole genome shotgun (WGS) entry which is preliminary data.</text>
</comment>
<dbReference type="NCBIfam" id="TIGR03988">
    <property type="entry name" value="antisig_RsrA"/>
    <property type="match status" value="1"/>
</dbReference>
<dbReference type="InterPro" id="IPR027383">
    <property type="entry name" value="Znf_put"/>
</dbReference>
<reference evidence="4 5" key="1">
    <citation type="submission" date="2020-07" db="EMBL/GenBank/DDBJ databases">
        <title>Sequencing the genomes of 1000 actinobacteria strains.</title>
        <authorList>
            <person name="Klenk H.-P."/>
        </authorList>
    </citation>
    <scope>NUCLEOTIDE SEQUENCE [LARGE SCALE GENOMIC DNA]</scope>
    <source>
        <strain evidence="4 5">DSM 45927</strain>
    </source>
</reference>
<feature type="domain" description="Putative zinc-finger" evidence="3">
    <location>
        <begin position="3"/>
        <end position="31"/>
    </location>
</feature>
<dbReference type="InterPro" id="IPR024020">
    <property type="entry name" value="Anit_sigma_mycothiol_RsrA"/>
</dbReference>
<keyword evidence="5" id="KW-1185">Reference proteome</keyword>
<dbReference type="Gene3D" id="1.10.10.1320">
    <property type="entry name" value="Anti-sigma factor, zinc-finger domain"/>
    <property type="match status" value="1"/>
</dbReference>
<evidence type="ECO:0000313" key="5">
    <source>
        <dbReference type="Proteomes" id="UP000575985"/>
    </source>
</evidence>
<dbReference type="AlphaFoldDB" id="A0A853BS33"/>
<evidence type="ECO:0000259" key="3">
    <source>
        <dbReference type="Pfam" id="PF13490"/>
    </source>
</evidence>